<proteinExistence type="predicted"/>
<reference evidence="1 2" key="1">
    <citation type="submission" date="2013-04" db="EMBL/GenBank/DDBJ databases">
        <title>Draft genome of the heavy metal tolerant bacterium Lysinibacillus sphaericus strain OT4b.31.</title>
        <authorList>
            <person name="Pena-Montenegro T.D."/>
            <person name="Dussan J."/>
        </authorList>
    </citation>
    <scope>NUCLEOTIDE SEQUENCE [LARGE SCALE GENOMIC DNA]</scope>
    <source>
        <strain evidence="1 2">OT4b.31</strain>
    </source>
</reference>
<accession>R7ZCD7</accession>
<gene>
    <name evidence="1" type="ORF">H131_14273</name>
</gene>
<dbReference type="PATRIC" id="fig|1285586.5.peg.2919"/>
<dbReference type="EMBL" id="AQPX01000021">
    <property type="protein sequence ID" value="EON71656.1"/>
    <property type="molecule type" value="Genomic_DNA"/>
</dbReference>
<dbReference type="eggNOG" id="ENOG50303ZK">
    <property type="taxonomic scope" value="Bacteria"/>
</dbReference>
<name>R7ZCD7_LYSSH</name>
<dbReference type="AlphaFoldDB" id="R7ZCD7"/>
<evidence type="ECO:0000313" key="2">
    <source>
        <dbReference type="Proteomes" id="UP000013911"/>
    </source>
</evidence>
<sequence length="245" mass="26986">MKSKWISVMFAALVLAGCGSDEAEKGEKKEQVAGQESAAKEKVDNSKANLAKIFAEGSYKADVMAIGLPADLNEKMEKITETMQASLAKNEAWYLETVGGLAEGEILPYDEKLGITENEYKFLLEANEHFQLGKVGESDITITTADEQPTIQNPTASIVKELTISADGNTLTSDLGDLTYVEEIVASDAQKITGKWNGHFYRMGGENTKQVLQISIGQLEDSKKKVIYKELFEEGQEKKEEILMF</sequence>
<evidence type="ECO:0000313" key="1">
    <source>
        <dbReference type="EMBL" id="EON71656.1"/>
    </source>
</evidence>
<organism evidence="1 2">
    <name type="scientific">Lysinibacillus sphaericus OT4b.31</name>
    <dbReference type="NCBI Taxonomy" id="1285586"/>
    <lineage>
        <taxon>Bacteria</taxon>
        <taxon>Bacillati</taxon>
        <taxon>Bacillota</taxon>
        <taxon>Bacilli</taxon>
        <taxon>Bacillales</taxon>
        <taxon>Bacillaceae</taxon>
        <taxon>Lysinibacillus</taxon>
    </lineage>
</organism>
<evidence type="ECO:0008006" key="3">
    <source>
        <dbReference type="Google" id="ProtNLM"/>
    </source>
</evidence>
<dbReference type="PROSITE" id="PS51257">
    <property type="entry name" value="PROKAR_LIPOPROTEIN"/>
    <property type="match status" value="1"/>
</dbReference>
<dbReference type="Proteomes" id="UP000013911">
    <property type="component" value="Unassembled WGS sequence"/>
</dbReference>
<protein>
    <recommendedName>
        <fullName evidence="3">Lipoprotein</fullName>
    </recommendedName>
</protein>
<comment type="caution">
    <text evidence="1">The sequence shown here is derived from an EMBL/GenBank/DDBJ whole genome shotgun (WGS) entry which is preliminary data.</text>
</comment>
<dbReference type="OrthoDB" id="2738538at2"/>
<dbReference type="RefSeq" id="WP_010859791.1">
    <property type="nucleotide sequence ID" value="NZ_KB933398.1"/>
</dbReference>
<dbReference type="HOGENOM" id="CLU_1123846_0_0_9"/>